<feature type="domain" description="Phospholipid/glycerol acyltransferase" evidence="6">
    <location>
        <begin position="66"/>
        <end position="185"/>
    </location>
</feature>
<evidence type="ECO:0000256" key="5">
    <source>
        <dbReference type="ARBA" id="ARBA00023315"/>
    </source>
</evidence>
<keyword evidence="2" id="KW-0444">Lipid biosynthesis</keyword>
<evidence type="ECO:0000259" key="6">
    <source>
        <dbReference type="SMART" id="SM00563"/>
    </source>
</evidence>
<gene>
    <name evidence="7" type="ORF">SCD90_15675</name>
</gene>
<dbReference type="EMBL" id="JAXAFJ010000013">
    <property type="protein sequence ID" value="MDX6807506.1"/>
    <property type="molecule type" value="Genomic_DNA"/>
</dbReference>
<evidence type="ECO:0000256" key="2">
    <source>
        <dbReference type="ARBA" id="ARBA00022516"/>
    </source>
</evidence>
<comment type="pathway">
    <text evidence="1">Lipid metabolism.</text>
</comment>
<evidence type="ECO:0000313" key="8">
    <source>
        <dbReference type="Proteomes" id="UP001274321"/>
    </source>
</evidence>
<dbReference type="RefSeq" id="WP_319845650.1">
    <property type="nucleotide sequence ID" value="NZ_JAXAFJ010000013.1"/>
</dbReference>
<comment type="caution">
    <text evidence="7">The sequence shown here is derived from an EMBL/GenBank/DDBJ whole genome shotgun (WGS) entry which is preliminary data.</text>
</comment>
<organism evidence="7 8">
    <name type="scientific">Terrihabitans rhizophilus</name>
    <dbReference type="NCBI Taxonomy" id="3092662"/>
    <lineage>
        <taxon>Bacteria</taxon>
        <taxon>Pseudomonadati</taxon>
        <taxon>Pseudomonadota</taxon>
        <taxon>Alphaproteobacteria</taxon>
        <taxon>Hyphomicrobiales</taxon>
        <taxon>Terrihabitans</taxon>
    </lineage>
</organism>
<dbReference type="SUPFAM" id="SSF69593">
    <property type="entry name" value="Glycerol-3-phosphate (1)-acyltransferase"/>
    <property type="match status" value="1"/>
</dbReference>
<evidence type="ECO:0000256" key="3">
    <source>
        <dbReference type="ARBA" id="ARBA00022679"/>
    </source>
</evidence>
<accession>A0ABU4RSB4</accession>
<reference evidence="7 8" key="1">
    <citation type="submission" date="2023-11" db="EMBL/GenBank/DDBJ databases">
        <authorList>
            <person name="Bao R."/>
        </authorList>
    </citation>
    <scope>NUCLEOTIDE SEQUENCE [LARGE SCALE GENOMIC DNA]</scope>
    <source>
        <strain evidence="7 8">PJ23</strain>
    </source>
</reference>
<dbReference type="CDD" id="cd07989">
    <property type="entry name" value="LPLAT_AGPAT-like"/>
    <property type="match status" value="1"/>
</dbReference>
<sequence>MSRAGAFLRLGAFGALTAAGIPVQWLLLKTGLPGSRSVPLVYHRALCRVLRVRRTVSGAPATQRPLLLTANHVSWLDIVVLSAVLPVSFVAKSEVGGWPVFGLLARLQRTIFVDRTRRSATRETTAEMAERLSSGDAIVLFAEGTSSDHNRILPFRSALLGAAREAVTAGGEGCVWVQPVSITYTGWNGVGMGRFWRPRVAWYGDMTLPPHLWDLTKRGRLAVTVSFGAPITVDQRSDRKAVARQLETEVRSMTRTARNGTA</sequence>
<dbReference type="PANTHER" id="PTHR10434:SF64">
    <property type="entry name" value="1-ACYL-SN-GLYCEROL-3-PHOSPHATE ACYLTRANSFERASE-RELATED"/>
    <property type="match status" value="1"/>
</dbReference>
<keyword evidence="5 7" id="KW-0012">Acyltransferase</keyword>
<keyword evidence="4" id="KW-0443">Lipid metabolism</keyword>
<dbReference type="Pfam" id="PF01553">
    <property type="entry name" value="Acyltransferase"/>
    <property type="match status" value="1"/>
</dbReference>
<name>A0ABU4RSB4_9HYPH</name>
<dbReference type="Proteomes" id="UP001274321">
    <property type="component" value="Unassembled WGS sequence"/>
</dbReference>
<dbReference type="GO" id="GO:0016746">
    <property type="term" value="F:acyltransferase activity"/>
    <property type="evidence" value="ECO:0007669"/>
    <property type="project" value="UniProtKB-KW"/>
</dbReference>
<keyword evidence="3" id="KW-0808">Transferase</keyword>
<dbReference type="PANTHER" id="PTHR10434">
    <property type="entry name" value="1-ACYL-SN-GLYCEROL-3-PHOSPHATE ACYLTRANSFERASE"/>
    <property type="match status" value="1"/>
</dbReference>
<proteinExistence type="predicted"/>
<dbReference type="InterPro" id="IPR002123">
    <property type="entry name" value="Plipid/glycerol_acylTrfase"/>
</dbReference>
<dbReference type="SMART" id="SM00563">
    <property type="entry name" value="PlsC"/>
    <property type="match status" value="1"/>
</dbReference>
<evidence type="ECO:0000256" key="4">
    <source>
        <dbReference type="ARBA" id="ARBA00023098"/>
    </source>
</evidence>
<keyword evidence="8" id="KW-1185">Reference proteome</keyword>
<protein>
    <submittedName>
        <fullName evidence="7">Lysophospholipid acyltransferase family protein</fullName>
    </submittedName>
</protein>
<evidence type="ECO:0000313" key="7">
    <source>
        <dbReference type="EMBL" id="MDX6807506.1"/>
    </source>
</evidence>
<evidence type="ECO:0000256" key="1">
    <source>
        <dbReference type="ARBA" id="ARBA00005189"/>
    </source>
</evidence>